<feature type="compositionally biased region" description="Basic and acidic residues" evidence="4">
    <location>
        <begin position="155"/>
        <end position="165"/>
    </location>
</feature>
<evidence type="ECO:0000313" key="7">
    <source>
        <dbReference type="Proteomes" id="UP000221961"/>
    </source>
</evidence>
<dbReference type="InterPro" id="IPR036390">
    <property type="entry name" value="WH_DNA-bd_sf"/>
</dbReference>
<evidence type="ECO:0000256" key="3">
    <source>
        <dbReference type="ARBA" id="ARBA00023163"/>
    </source>
</evidence>
<protein>
    <submittedName>
        <fullName evidence="6">Transcriptional regulator</fullName>
    </submittedName>
</protein>
<evidence type="ECO:0000256" key="4">
    <source>
        <dbReference type="SAM" id="MobiDB-lite"/>
    </source>
</evidence>
<reference evidence="6 7" key="1">
    <citation type="submission" date="2017-10" db="EMBL/GenBank/DDBJ databases">
        <title>Comparative genomics between pathogenic Norcardia.</title>
        <authorList>
            <person name="Zeng L."/>
        </authorList>
    </citation>
    <scope>NUCLEOTIDE SEQUENCE [LARGE SCALE GENOMIC DNA]</scope>
    <source>
        <strain evidence="6 7">NC_YFY_NT001</strain>
    </source>
</reference>
<keyword evidence="3" id="KW-0804">Transcription</keyword>
<dbReference type="InterPro" id="IPR036388">
    <property type="entry name" value="WH-like_DNA-bd_sf"/>
</dbReference>
<organism evidence="6 7">
    <name type="scientific">Nocardia terpenica</name>
    <dbReference type="NCBI Taxonomy" id="455432"/>
    <lineage>
        <taxon>Bacteria</taxon>
        <taxon>Bacillati</taxon>
        <taxon>Actinomycetota</taxon>
        <taxon>Actinomycetes</taxon>
        <taxon>Mycobacteriales</taxon>
        <taxon>Nocardiaceae</taxon>
        <taxon>Nocardia</taxon>
    </lineage>
</organism>
<gene>
    <name evidence="6" type="ORF">CRH09_20285</name>
</gene>
<dbReference type="EMBL" id="CP023778">
    <property type="protein sequence ID" value="ATL68173.1"/>
    <property type="molecule type" value="Genomic_DNA"/>
</dbReference>
<dbReference type="Pfam" id="PF01638">
    <property type="entry name" value="HxlR"/>
    <property type="match status" value="1"/>
</dbReference>
<name>A0A291RKS9_9NOCA</name>
<dbReference type="InterPro" id="IPR002577">
    <property type="entry name" value="HTH_HxlR"/>
</dbReference>
<evidence type="ECO:0000313" key="6">
    <source>
        <dbReference type="EMBL" id="ATL68173.1"/>
    </source>
</evidence>
<keyword evidence="1" id="KW-0805">Transcription regulation</keyword>
<dbReference type="Gene3D" id="1.10.10.10">
    <property type="entry name" value="Winged helix-like DNA-binding domain superfamily/Winged helix DNA-binding domain"/>
    <property type="match status" value="1"/>
</dbReference>
<dbReference type="PROSITE" id="PS51118">
    <property type="entry name" value="HTH_HXLR"/>
    <property type="match status" value="1"/>
</dbReference>
<dbReference type="AlphaFoldDB" id="A0A291RKS9"/>
<dbReference type="PANTHER" id="PTHR33204">
    <property type="entry name" value="TRANSCRIPTIONAL REGULATOR, MARR FAMILY"/>
    <property type="match status" value="1"/>
</dbReference>
<dbReference type="Proteomes" id="UP000221961">
    <property type="component" value="Chromosome"/>
</dbReference>
<feature type="domain" description="HTH hxlR-type" evidence="5">
    <location>
        <begin position="20"/>
        <end position="117"/>
    </location>
</feature>
<accession>A0A291RKS9</accession>
<keyword evidence="2" id="KW-0238">DNA-binding</keyword>
<sequence>MGDHRGMSSREHSRELLADCRLRAAVDLFAHTWDPVVLSALRDGARRRGHLRTHIGGISDKSLTESLRRLLANGLITRHAPTTPHVEYALTPLGATLVDGPMQALGTWIRTYGDDLMAAQGNAPQQLRAHDAGNSPDRGRGGFGASVRSGPEALPGREVRCSRNI</sequence>
<dbReference type="GO" id="GO:0003677">
    <property type="term" value="F:DNA binding"/>
    <property type="evidence" value="ECO:0007669"/>
    <property type="project" value="UniProtKB-KW"/>
</dbReference>
<evidence type="ECO:0000256" key="1">
    <source>
        <dbReference type="ARBA" id="ARBA00023015"/>
    </source>
</evidence>
<proteinExistence type="predicted"/>
<dbReference type="KEGG" id="ntp:CRH09_20285"/>
<evidence type="ECO:0000256" key="2">
    <source>
        <dbReference type="ARBA" id="ARBA00023125"/>
    </source>
</evidence>
<feature type="region of interest" description="Disordered" evidence="4">
    <location>
        <begin position="123"/>
        <end position="165"/>
    </location>
</feature>
<dbReference type="SUPFAM" id="SSF46785">
    <property type="entry name" value="Winged helix' DNA-binding domain"/>
    <property type="match status" value="1"/>
</dbReference>
<evidence type="ECO:0000259" key="5">
    <source>
        <dbReference type="PROSITE" id="PS51118"/>
    </source>
</evidence>
<dbReference type="PANTHER" id="PTHR33204:SF37">
    <property type="entry name" value="HTH-TYPE TRANSCRIPTIONAL REGULATOR YODB"/>
    <property type="match status" value="1"/>
</dbReference>